<feature type="compositionally biased region" description="Basic and acidic residues" evidence="2">
    <location>
        <begin position="407"/>
        <end position="420"/>
    </location>
</feature>
<dbReference type="EMBL" id="BMDG01000006">
    <property type="protein sequence ID" value="GGI08523.1"/>
    <property type="molecule type" value="Genomic_DNA"/>
</dbReference>
<keyword evidence="6" id="KW-1185">Reference proteome</keyword>
<dbReference type="Proteomes" id="UP000632535">
    <property type="component" value="Unassembled WGS sequence"/>
</dbReference>
<dbReference type="PANTHER" id="PTHR33392">
    <property type="entry name" value="POLYISOPRENYL-TEICHOIC ACID--PEPTIDOGLYCAN TEICHOIC ACID TRANSFERASE TAGU"/>
    <property type="match status" value="1"/>
</dbReference>
<feature type="domain" description="Cell envelope-related transcriptional attenuator" evidence="4">
    <location>
        <begin position="106"/>
        <end position="275"/>
    </location>
</feature>
<comment type="caution">
    <text evidence="5">The sequence shown here is derived from an EMBL/GenBank/DDBJ whole genome shotgun (WGS) entry which is preliminary data.</text>
</comment>
<name>A0ABQ2B9M7_9MICO</name>
<evidence type="ECO:0000259" key="4">
    <source>
        <dbReference type="Pfam" id="PF03816"/>
    </source>
</evidence>
<reference evidence="6" key="1">
    <citation type="journal article" date="2019" name="Int. J. Syst. Evol. Microbiol.">
        <title>The Global Catalogue of Microorganisms (GCM) 10K type strain sequencing project: providing services to taxonomists for standard genome sequencing and annotation.</title>
        <authorList>
            <consortium name="The Broad Institute Genomics Platform"/>
            <consortium name="The Broad Institute Genome Sequencing Center for Infectious Disease"/>
            <person name="Wu L."/>
            <person name="Ma J."/>
        </authorList>
    </citation>
    <scope>NUCLEOTIDE SEQUENCE [LARGE SCALE GENOMIC DNA]</scope>
    <source>
        <strain evidence="6">CCM 8653</strain>
    </source>
</reference>
<evidence type="ECO:0000256" key="1">
    <source>
        <dbReference type="ARBA" id="ARBA00006068"/>
    </source>
</evidence>
<keyword evidence="3" id="KW-0812">Transmembrane</keyword>
<organism evidence="5 6">
    <name type="scientific">Isoptericola cucumis</name>
    <dbReference type="NCBI Taxonomy" id="1776856"/>
    <lineage>
        <taxon>Bacteria</taxon>
        <taxon>Bacillati</taxon>
        <taxon>Actinomycetota</taxon>
        <taxon>Actinomycetes</taxon>
        <taxon>Micrococcales</taxon>
        <taxon>Promicromonosporaceae</taxon>
        <taxon>Isoptericola</taxon>
    </lineage>
</organism>
<evidence type="ECO:0000313" key="5">
    <source>
        <dbReference type="EMBL" id="GGI08523.1"/>
    </source>
</evidence>
<evidence type="ECO:0000256" key="3">
    <source>
        <dbReference type="SAM" id="Phobius"/>
    </source>
</evidence>
<feature type="region of interest" description="Disordered" evidence="2">
    <location>
        <begin position="354"/>
        <end position="433"/>
    </location>
</feature>
<dbReference type="RefSeq" id="WP_188523701.1">
    <property type="nucleotide sequence ID" value="NZ_BMDG01000006.1"/>
</dbReference>
<dbReference type="Pfam" id="PF03816">
    <property type="entry name" value="LytR_cpsA_psr"/>
    <property type="match status" value="1"/>
</dbReference>
<dbReference type="PANTHER" id="PTHR33392:SF6">
    <property type="entry name" value="POLYISOPRENYL-TEICHOIC ACID--PEPTIDOGLYCAN TEICHOIC ACID TRANSFERASE TAGU"/>
    <property type="match status" value="1"/>
</dbReference>
<sequence length="433" mass="45040">MQRTLPRHTTSLVSHGALRIVALVATGIVVLVGVGAIATFLDLRSQIGVSDVDALLGADGDRPPEVGAEQDPSDPFAGKALNILVMGTDFRDEANAEIAGAGDEFHSDTTMLVHVSGDRSRIEAVSIPRDSLVDVPSCPLPGGGETSPQSGAMFNTSFTIGGGPDKDVTGAAACTIRTVESLTDVRVTDHVVVEMTGVIGVVDAIGGVRMCLPEAVRGERVDLDLPKGEQRLDGYTAINFLRARKGEGMGLEVGSDLKRIERQQAFFDATMREILSQNVITDSPRLYRMVREILGAISTSPDLASPTALAGLAWSIRDIDPAQIVFTSVPVAAAPSDPNRVVWTSEADAIWERIRADEPPPGTEPAKGDGSPKTSGATAVDDDVVSPGAVEPGDDGGVDGADGGTRGGKEGEEPPKEKPDPSPSATLLPGVCA</sequence>
<dbReference type="InterPro" id="IPR050922">
    <property type="entry name" value="LytR/CpsA/Psr_CW_biosynth"/>
</dbReference>
<protein>
    <submittedName>
        <fullName evidence="5">Transcriptional regulator</fullName>
    </submittedName>
</protein>
<proteinExistence type="inferred from homology"/>
<accession>A0ABQ2B9M7</accession>
<dbReference type="NCBIfam" id="TIGR00350">
    <property type="entry name" value="lytR_cpsA_psr"/>
    <property type="match status" value="1"/>
</dbReference>
<dbReference type="Gene3D" id="3.40.630.190">
    <property type="entry name" value="LCP protein"/>
    <property type="match status" value="1"/>
</dbReference>
<keyword evidence="3" id="KW-1133">Transmembrane helix</keyword>
<keyword evidence="3" id="KW-0472">Membrane</keyword>
<feature type="transmembrane region" description="Helical" evidence="3">
    <location>
        <begin position="20"/>
        <end position="41"/>
    </location>
</feature>
<dbReference type="InterPro" id="IPR004474">
    <property type="entry name" value="LytR_CpsA_psr"/>
</dbReference>
<gene>
    <name evidence="5" type="ORF">GCM10007368_21600</name>
</gene>
<comment type="similarity">
    <text evidence="1">Belongs to the LytR/CpsA/Psr (LCP) family.</text>
</comment>
<evidence type="ECO:0000256" key="2">
    <source>
        <dbReference type="SAM" id="MobiDB-lite"/>
    </source>
</evidence>
<evidence type="ECO:0000313" key="6">
    <source>
        <dbReference type="Proteomes" id="UP000632535"/>
    </source>
</evidence>